<accession>A0AAX3YSN3</accession>
<dbReference type="InterPro" id="IPR029045">
    <property type="entry name" value="ClpP/crotonase-like_dom_sf"/>
</dbReference>
<comment type="catalytic activity">
    <reaction evidence="5">
        <text>a 4-saturated-(3S)-3-hydroxyacyl-CoA = a (3E)-enoyl-CoA + H2O</text>
        <dbReference type="Rhea" id="RHEA:20724"/>
        <dbReference type="ChEBI" id="CHEBI:15377"/>
        <dbReference type="ChEBI" id="CHEBI:58521"/>
        <dbReference type="ChEBI" id="CHEBI:137480"/>
        <dbReference type="EC" id="4.2.1.17"/>
    </reaction>
</comment>
<keyword evidence="3" id="KW-0443">Lipid metabolism</keyword>
<evidence type="ECO:0000256" key="4">
    <source>
        <dbReference type="ARBA" id="ARBA00023709"/>
    </source>
</evidence>
<gene>
    <name evidence="7" type="ORF">O4328_19985</name>
    <name evidence="8" type="ORF">Q5707_42405</name>
</gene>
<evidence type="ECO:0000256" key="2">
    <source>
        <dbReference type="ARBA" id="ARBA00005254"/>
    </source>
</evidence>
<dbReference type="GO" id="GO:0006631">
    <property type="term" value="P:fatty acid metabolic process"/>
    <property type="evidence" value="ECO:0007669"/>
    <property type="project" value="UniProtKB-KW"/>
</dbReference>
<comment type="function">
    <text evidence="1">Could possibly oxidize fatty acids using specific components.</text>
</comment>
<keyword evidence="9" id="KW-1185">Reference proteome</keyword>
<dbReference type="Proteomes" id="UP001066327">
    <property type="component" value="Unassembled WGS sequence"/>
</dbReference>
<dbReference type="RefSeq" id="WP_269591477.1">
    <property type="nucleotide sequence ID" value="NZ_CP130956.1"/>
</dbReference>
<dbReference type="InterPro" id="IPR001753">
    <property type="entry name" value="Enoyl-CoA_hydra/iso"/>
</dbReference>
<evidence type="ECO:0000313" key="8">
    <source>
        <dbReference type="EMBL" id="WLF52091.1"/>
    </source>
</evidence>
<dbReference type="CDD" id="cd06558">
    <property type="entry name" value="crotonase-like"/>
    <property type="match status" value="1"/>
</dbReference>
<dbReference type="Gene3D" id="3.90.226.10">
    <property type="entry name" value="2-enoyl-CoA Hydratase, Chain A, domain 1"/>
    <property type="match status" value="1"/>
</dbReference>
<dbReference type="PANTHER" id="PTHR43802">
    <property type="entry name" value="ENOYL-COA HYDRATASE"/>
    <property type="match status" value="1"/>
</dbReference>
<keyword evidence="3" id="KW-0276">Fatty acid metabolism</keyword>
<dbReference type="InterPro" id="IPR018376">
    <property type="entry name" value="Enoyl-CoA_hyd/isom_CS"/>
</dbReference>
<comment type="similarity">
    <text evidence="2 6">Belongs to the enoyl-CoA hydratase/isomerase family.</text>
</comment>
<dbReference type="GO" id="GO:0004300">
    <property type="term" value="F:enoyl-CoA hydratase activity"/>
    <property type="evidence" value="ECO:0007669"/>
    <property type="project" value="UniProtKB-EC"/>
</dbReference>
<comment type="catalytic activity">
    <reaction evidence="4">
        <text>a (3S)-3-hydroxyacyl-CoA = a (2E)-enoyl-CoA + H2O</text>
        <dbReference type="Rhea" id="RHEA:16105"/>
        <dbReference type="ChEBI" id="CHEBI:15377"/>
        <dbReference type="ChEBI" id="CHEBI:57318"/>
        <dbReference type="ChEBI" id="CHEBI:58856"/>
        <dbReference type="EC" id="4.2.1.17"/>
    </reaction>
</comment>
<dbReference type="PANTHER" id="PTHR43802:SF1">
    <property type="entry name" value="IP11341P-RELATED"/>
    <property type="match status" value="1"/>
</dbReference>
<protein>
    <submittedName>
        <fullName evidence="8">Enoyl-CoA hydratase/isomerase family protein</fullName>
    </submittedName>
</protein>
<dbReference type="PROSITE" id="PS00166">
    <property type="entry name" value="ENOYL_COA_HYDRATASE"/>
    <property type="match status" value="1"/>
</dbReference>
<sequence>MSEPSVLVEYVDDVAVVTLNRPQSLNALNTDLLSTFVEALRTAQNAGAIVVQGAGRAFCAGEDLHETLAPKTGSADELRVAFHQLQDLTRLMAGAPCPVVSAVHGYAVGGGAEIAVTADFVVGGPHARIKFPEAVIGHAPTGGITSRLPLMVGLLRAKQLLLTGRWVEPSEGLEWGLYTELHDDPRARALELATQLASYPRRSQAGVKRAIELALVPQQETYLQLEVELASHCFASAETEESFVAFRNRDRAEVGT</sequence>
<geneLocation type="plasmid" evidence="8 10">
    <name>pRho-VOC14-L</name>
</geneLocation>
<organism evidence="8 10">
    <name type="scientific">Rhodococcus opacus</name>
    <name type="common">Nocardia opaca</name>
    <dbReference type="NCBI Taxonomy" id="37919"/>
    <lineage>
        <taxon>Bacteria</taxon>
        <taxon>Bacillati</taxon>
        <taxon>Actinomycetota</taxon>
        <taxon>Actinomycetes</taxon>
        <taxon>Mycobacteriales</taxon>
        <taxon>Nocardiaceae</taxon>
        <taxon>Rhodococcus</taxon>
    </lineage>
</organism>
<dbReference type="AlphaFoldDB" id="A0AAX3YSN3"/>
<reference evidence="8" key="2">
    <citation type="submission" date="2023-07" db="EMBL/GenBank/DDBJ databases">
        <title>Genomic analysis of Rhodococcus opacus VOC-14 with glycol ethers degradation activity.</title>
        <authorList>
            <person name="Narkevich D.A."/>
            <person name="Hlushen A.M."/>
            <person name="Akhremchuk A.E."/>
            <person name="Sikolenko M.A."/>
            <person name="Valentovich L.N."/>
        </authorList>
    </citation>
    <scope>NUCLEOTIDE SEQUENCE</scope>
    <source>
        <strain evidence="8">VOC-14</strain>
        <plasmid evidence="8">pRho-VOC14-L</plasmid>
    </source>
</reference>
<evidence type="ECO:0000313" key="9">
    <source>
        <dbReference type="Proteomes" id="UP001066327"/>
    </source>
</evidence>
<dbReference type="Pfam" id="PF00378">
    <property type="entry name" value="ECH_1"/>
    <property type="match status" value="1"/>
</dbReference>
<evidence type="ECO:0000313" key="7">
    <source>
        <dbReference type="EMBL" id="MCZ4585953.1"/>
    </source>
</evidence>
<keyword evidence="8" id="KW-0614">Plasmid</keyword>
<evidence type="ECO:0000256" key="1">
    <source>
        <dbReference type="ARBA" id="ARBA00002994"/>
    </source>
</evidence>
<proteinExistence type="inferred from homology"/>
<evidence type="ECO:0000256" key="6">
    <source>
        <dbReference type="RuleBase" id="RU003707"/>
    </source>
</evidence>
<reference evidence="7" key="1">
    <citation type="submission" date="2022-12" db="EMBL/GenBank/DDBJ databases">
        <authorList>
            <person name="Krivoruchko A.V."/>
            <person name="Elkin A."/>
        </authorList>
    </citation>
    <scope>NUCLEOTIDE SEQUENCE</scope>
    <source>
        <strain evidence="7">IEGM 249</strain>
    </source>
</reference>
<dbReference type="Proteomes" id="UP001231166">
    <property type="component" value="Plasmid pRho-VOC14-L"/>
</dbReference>
<evidence type="ECO:0000256" key="5">
    <source>
        <dbReference type="ARBA" id="ARBA00023717"/>
    </source>
</evidence>
<name>A0AAX3YSN3_RHOOP</name>
<evidence type="ECO:0000313" key="10">
    <source>
        <dbReference type="Proteomes" id="UP001231166"/>
    </source>
</evidence>
<dbReference type="SUPFAM" id="SSF52096">
    <property type="entry name" value="ClpP/crotonase"/>
    <property type="match status" value="1"/>
</dbReference>
<dbReference type="EMBL" id="JAPWIS010000010">
    <property type="protein sequence ID" value="MCZ4585953.1"/>
    <property type="molecule type" value="Genomic_DNA"/>
</dbReference>
<dbReference type="EMBL" id="CP130956">
    <property type="protein sequence ID" value="WLF52091.1"/>
    <property type="molecule type" value="Genomic_DNA"/>
</dbReference>
<evidence type="ECO:0000256" key="3">
    <source>
        <dbReference type="ARBA" id="ARBA00022832"/>
    </source>
</evidence>